<proteinExistence type="predicted"/>
<dbReference type="EMBL" id="LXQA010641676">
    <property type="protein sequence ID" value="MCI63685.1"/>
    <property type="molecule type" value="Genomic_DNA"/>
</dbReference>
<organism evidence="1 2">
    <name type="scientific">Trifolium medium</name>
    <dbReference type="NCBI Taxonomy" id="97028"/>
    <lineage>
        <taxon>Eukaryota</taxon>
        <taxon>Viridiplantae</taxon>
        <taxon>Streptophyta</taxon>
        <taxon>Embryophyta</taxon>
        <taxon>Tracheophyta</taxon>
        <taxon>Spermatophyta</taxon>
        <taxon>Magnoliopsida</taxon>
        <taxon>eudicotyledons</taxon>
        <taxon>Gunneridae</taxon>
        <taxon>Pentapetalae</taxon>
        <taxon>rosids</taxon>
        <taxon>fabids</taxon>
        <taxon>Fabales</taxon>
        <taxon>Fabaceae</taxon>
        <taxon>Papilionoideae</taxon>
        <taxon>50 kb inversion clade</taxon>
        <taxon>NPAAA clade</taxon>
        <taxon>Hologalegina</taxon>
        <taxon>IRL clade</taxon>
        <taxon>Trifolieae</taxon>
        <taxon>Trifolium</taxon>
    </lineage>
</organism>
<evidence type="ECO:0000313" key="2">
    <source>
        <dbReference type="Proteomes" id="UP000265520"/>
    </source>
</evidence>
<dbReference type="AlphaFoldDB" id="A0A392TV32"/>
<reference evidence="1 2" key="1">
    <citation type="journal article" date="2018" name="Front. Plant Sci.">
        <title>Red Clover (Trifolium pratense) and Zigzag Clover (T. medium) - A Picture of Genomic Similarities and Differences.</title>
        <authorList>
            <person name="Dluhosova J."/>
            <person name="Istvanek J."/>
            <person name="Nedelnik J."/>
            <person name="Repkova J."/>
        </authorList>
    </citation>
    <scope>NUCLEOTIDE SEQUENCE [LARGE SCALE GENOMIC DNA]</scope>
    <source>
        <strain evidence="2">cv. 10/8</strain>
        <tissue evidence="1">Leaf</tissue>
    </source>
</reference>
<accession>A0A392TV32</accession>
<feature type="non-terminal residue" evidence="1">
    <location>
        <position position="1"/>
    </location>
</feature>
<protein>
    <submittedName>
        <fullName evidence="1">Uncharacterized protein</fullName>
    </submittedName>
</protein>
<keyword evidence="2" id="KW-1185">Reference proteome</keyword>
<dbReference type="Proteomes" id="UP000265520">
    <property type="component" value="Unassembled WGS sequence"/>
</dbReference>
<name>A0A392TV32_9FABA</name>
<evidence type="ECO:0000313" key="1">
    <source>
        <dbReference type="EMBL" id="MCI63685.1"/>
    </source>
</evidence>
<sequence length="73" mass="8154">EKRSSQLKQRPFSRRSVNSVGESCRYLGRLSGVERSGAVVGGGFERGDEDDGFDQRAVFRGLAKQIRSWIFSS</sequence>
<comment type="caution">
    <text evidence="1">The sequence shown here is derived from an EMBL/GenBank/DDBJ whole genome shotgun (WGS) entry which is preliminary data.</text>
</comment>